<dbReference type="Proteomes" id="UP000648352">
    <property type="component" value="Unassembled WGS sequence"/>
</dbReference>
<name>A0ABR8RXY2_9MICO</name>
<evidence type="ECO:0000313" key="3">
    <source>
        <dbReference type="Proteomes" id="UP000648352"/>
    </source>
</evidence>
<proteinExistence type="predicted"/>
<evidence type="ECO:0000256" key="1">
    <source>
        <dbReference type="SAM" id="MobiDB-lite"/>
    </source>
</evidence>
<feature type="region of interest" description="Disordered" evidence="1">
    <location>
        <begin position="1"/>
        <end position="24"/>
    </location>
</feature>
<protein>
    <submittedName>
        <fullName evidence="2">Uncharacterized protein</fullName>
    </submittedName>
</protein>
<gene>
    <name evidence="2" type="ORF">H9651_00215</name>
</gene>
<dbReference type="EMBL" id="JACSQP010000001">
    <property type="protein sequence ID" value="MBD7956061.1"/>
    <property type="molecule type" value="Genomic_DNA"/>
</dbReference>
<evidence type="ECO:0000313" key="2">
    <source>
        <dbReference type="EMBL" id="MBD7956061.1"/>
    </source>
</evidence>
<reference evidence="2 3" key="1">
    <citation type="submission" date="2020-08" db="EMBL/GenBank/DDBJ databases">
        <title>A Genomic Blueprint of the Chicken Gut Microbiome.</title>
        <authorList>
            <person name="Gilroy R."/>
            <person name="Ravi A."/>
            <person name="Getino M."/>
            <person name="Pursley I."/>
            <person name="Horton D.L."/>
            <person name="Alikhan N.-F."/>
            <person name="Baker D."/>
            <person name="Gharbi K."/>
            <person name="Hall N."/>
            <person name="Watson M."/>
            <person name="Adriaenssens E.M."/>
            <person name="Foster-Nyarko E."/>
            <person name="Jarju S."/>
            <person name="Secka A."/>
            <person name="Antonio M."/>
            <person name="Oren A."/>
            <person name="Chaudhuri R."/>
            <person name="La Ragione R.M."/>
            <person name="Hildebrand F."/>
            <person name="Pallen M.J."/>
        </authorList>
    </citation>
    <scope>NUCLEOTIDE SEQUENCE [LARGE SCALE GENOMIC DNA]</scope>
    <source>
        <strain evidence="2 3">Sa4CUA7</strain>
    </source>
</reference>
<feature type="compositionally biased region" description="Polar residues" evidence="1">
    <location>
        <begin position="1"/>
        <end position="22"/>
    </location>
</feature>
<organism evidence="2 3">
    <name type="scientific">Microbacterium pullorum</name>
    <dbReference type="NCBI Taxonomy" id="2762236"/>
    <lineage>
        <taxon>Bacteria</taxon>
        <taxon>Bacillati</taxon>
        <taxon>Actinomycetota</taxon>
        <taxon>Actinomycetes</taxon>
        <taxon>Micrococcales</taxon>
        <taxon>Microbacteriaceae</taxon>
        <taxon>Microbacterium</taxon>
    </lineage>
</organism>
<accession>A0ABR8RXY2</accession>
<keyword evidence="3" id="KW-1185">Reference proteome</keyword>
<sequence>MAQNNASQVDKVSGIVAQTRNDVGTEPHDRIVEVLHQRLEQAGIQLPDDEVSELARQVSTG</sequence>
<comment type="caution">
    <text evidence="2">The sequence shown here is derived from an EMBL/GenBank/DDBJ whole genome shotgun (WGS) entry which is preliminary data.</text>
</comment>